<evidence type="ECO:0000313" key="3">
    <source>
        <dbReference type="EMBL" id="MDP1422073.1"/>
    </source>
</evidence>
<feature type="coiled-coil region" evidence="1">
    <location>
        <begin position="179"/>
        <end position="206"/>
    </location>
</feature>
<feature type="chain" id="PRO_5041744871" evidence="2">
    <location>
        <begin position="25"/>
        <end position="438"/>
    </location>
</feature>
<sequence>MKKTLFSGLMLILALFFSVNDADAASKLNLDYETTKNSVQFNWNSDAPYYQLYSGKKLIWEGSANEYTQYNLKPKKQYKYYLIALNEDKQVIDQTELRVITKKDKAKDKSNEKQRKLDGVTIDAIINKDYVKVKWDENLPDADGIVELYRNEEFLGEFTGNEYIDKNIKPDKYYTYRVVGEAKRSKDEIKKSIDELESKGQEITNEMIEEASYEKFDLGKIVNTFSSEEMNTKSLVEAKTYAAAAALPQRYNFRYTTFIPDAIATIPGNPKSCPTFRGDNRSYSFSSTKYRTRTEVSAYFSGTSAGTASWVTRDVGQSARYNCDGTTDYRTQTSYTMSKVLLEATSSKVSWRVSHAVGDPFNIIGLEPPVIDYRYNASVSYDGDIHISGTHDQAPAHEMYAYIPNSGALLTIFKHSNKGLLYLAPPMPNAAIEFSIYN</sequence>
<reference evidence="3" key="1">
    <citation type="submission" date="2023-07" db="EMBL/GenBank/DDBJ databases">
        <title>Murine gut Bacillus species.</title>
        <authorList>
            <person name="Gutman E."/>
            <person name="Hashuel R."/>
            <person name="Litvak Y."/>
        </authorList>
    </citation>
    <scope>NUCLEOTIDE SEQUENCE</scope>
    <source>
        <strain evidence="3">RU283</strain>
    </source>
</reference>
<dbReference type="Pfam" id="PF11579">
    <property type="entry name" value="DUF3238"/>
    <property type="match status" value="1"/>
</dbReference>
<organism evidence="3 4">
    <name type="scientific">Peribacillus simplex</name>
    <dbReference type="NCBI Taxonomy" id="1478"/>
    <lineage>
        <taxon>Bacteria</taxon>
        <taxon>Bacillati</taxon>
        <taxon>Bacillota</taxon>
        <taxon>Bacilli</taxon>
        <taxon>Bacillales</taxon>
        <taxon>Bacillaceae</taxon>
        <taxon>Peribacillus</taxon>
    </lineage>
</organism>
<evidence type="ECO:0000256" key="2">
    <source>
        <dbReference type="SAM" id="SignalP"/>
    </source>
</evidence>
<name>A0AA90NZ23_9BACI</name>
<evidence type="ECO:0000313" key="4">
    <source>
        <dbReference type="Proteomes" id="UP001178277"/>
    </source>
</evidence>
<keyword evidence="2" id="KW-0732">Signal</keyword>
<feature type="signal peptide" evidence="2">
    <location>
        <begin position="1"/>
        <end position="24"/>
    </location>
</feature>
<dbReference type="Proteomes" id="UP001178277">
    <property type="component" value="Unassembled WGS sequence"/>
</dbReference>
<comment type="caution">
    <text evidence="3">The sequence shown here is derived from an EMBL/GenBank/DDBJ whole genome shotgun (WGS) entry which is preliminary data.</text>
</comment>
<proteinExistence type="predicted"/>
<evidence type="ECO:0000256" key="1">
    <source>
        <dbReference type="SAM" id="Coils"/>
    </source>
</evidence>
<gene>
    <name evidence="3" type="ORF">Q8G35_27900</name>
</gene>
<dbReference type="AlphaFoldDB" id="A0AA90NZ23"/>
<dbReference type="RefSeq" id="WP_305163052.1">
    <property type="nucleotide sequence ID" value="NZ_JAUUTP010000064.1"/>
</dbReference>
<accession>A0AA90NZ23</accession>
<dbReference type="EMBL" id="JAUUTP010000064">
    <property type="protein sequence ID" value="MDP1422073.1"/>
    <property type="molecule type" value="Genomic_DNA"/>
</dbReference>
<keyword evidence="1" id="KW-0175">Coiled coil</keyword>
<dbReference type="InterPro" id="IPR021631">
    <property type="entry name" value="DUF3238"/>
</dbReference>
<protein>
    <submittedName>
        <fullName evidence="3">DUF3238 domain-containing protein</fullName>
    </submittedName>
</protein>